<dbReference type="HAMAP" id="MF_00109">
    <property type="entry name" value="Shikimate_kinase"/>
    <property type="match status" value="1"/>
</dbReference>
<dbReference type="AlphaFoldDB" id="A0A4Q2K2T6"/>
<dbReference type="GO" id="GO:0009423">
    <property type="term" value="P:chorismate biosynthetic process"/>
    <property type="evidence" value="ECO:0007669"/>
    <property type="project" value="UniProtKB-UniRule"/>
</dbReference>
<reference evidence="12 13" key="1">
    <citation type="submission" date="2019-01" db="EMBL/GenBank/DDBJ databases">
        <title>Senegalimassilia sp. nov. KGMB04484 isolated human feces.</title>
        <authorList>
            <person name="Han K.-I."/>
            <person name="Kim J.-S."/>
            <person name="Lee K.C."/>
            <person name="Suh M.K."/>
            <person name="Eom M.K."/>
            <person name="Lee J.H."/>
            <person name="Park S.-H."/>
            <person name="Kang S.W."/>
            <person name="Park J.-E."/>
            <person name="Oh B.S."/>
            <person name="Yu S.Y."/>
            <person name="Choi S.-H."/>
            <person name="Lee D.H."/>
            <person name="Yoon H."/>
            <person name="Kim B.-Y."/>
            <person name="Lee J.H."/>
            <person name="Lee J.-S."/>
        </authorList>
    </citation>
    <scope>NUCLEOTIDE SEQUENCE [LARGE SCALE GENOMIC DNA]</scope>
    <source>
        <strain evidence="12 13">KGMB04484</strain>
    </source>
</reference>
<evidence type="ECO:0000256" key="6">
    <source>
        <dbReference type="ARBA" id="ARBA00022741"/>
    </source>
</evidence>
<protein>
    <recommendedName>
        <fullName evidence="3 11">Shikimate kinase</fullName>
        <shortName evidence="11">SK</shortName>
        <ecNumber evidence="3 11">2.7.1.71</ecNumber>
    </recommendedName>
</protein>
<dbReference type="PANTHER" id="PTHR21087">
    <property type="entry name" value="SHIKIMATE KINASE"/>
    <property type="match status" value="1"/>
</dbReference>
<dbReference type="RefSeq" id="WP_129424018.1">
    <property type="nucleotide sequence ID" value="NZ_SDPW01000001.1"/>
</dbReference>
<comment type="caution">
    <text evidence="12">The sequence shown here is derived from an EMBL/GenBank/DDBJ whole genome shotgun (WGS) entry which is preliminary data.</text>
</comment>
<evidence type="ECO:0000256" key="4">
    <source>
        <dbReference type="ARBA" id="ARBA00022605"/>
    </source>
</evidence>
<keyword evidence="13" id="KW-1185">Reference proteome</keyword>
<evidence type="ECO:0000256" key="11">
    <source>
        <dbReference type="HAMAP-Rule" id="MF_00109"/>
    </source>
</evidence>
<evidence type="ECO:0000256" key="9">
    <source>
        <dbReference type="ARBA" id="ARBA00023141"/>
    </source>
</evidence>
<evidence type="ECO:0000256" key="3">
    <source>
        <dbReference type="ARBA" id="ARBA00012154"/>
    </source>
</evidence>
<comment type="subunit">
    <text evidence="11">Monomer.</text>
</comment>
<dbReference type="UniPathway" id="UPA00053">
    <property type="reaction ID" value="UER00088"/>
</dbReference>
<keyword evidence="11" id="KW-0460">Magnesium</keyword>
<dbReference type="PROSITE" id="PS01128">
    <property type="entry name" value="SHIKIMATE_KINASE"/>
    <property type="match status" value="1"/>
</dbReference>
<keyword evidence="4 11" id="KW-0028">Amino-acid biosynthesis</keyword>
<feature type="binding site" evidence="11">
    <location>
        <position position="82"/>
    </location>
    <ligand>
        <name>substrate</name>
    </ligand>
</feature>
<evidence type="ECO:0000256" key="2">
    <source>
        <dbReference type="ARBA" id="ARBA00006997"/>
    </source>
</evidence>
<feature type="binding site" evidence="11">
    <location>
        <position position="166"/>
    </location>
    <ligand>
        <name>ATP</name>
        <dbReference type="ChEBI" id="CHEBI:30616"/>
    </ligand>
</feature>
<comment type="similarity">
    <text evidence="2 11">Belongs to the shikimate kinase family.</text>
</comment>
<comment type="pathway">
    <text evidence="1 11">Metabolic intermediate biosynthesis; chorismate biosynthesis; chorismate from D-erythrose 4-phosphate and phosphoenolpyruvate: step 5/7.</text>
</comment>
<name>A0A4Q2K2T6_9ACTN</name>
<dbReference type="PRINTS" id="PR01100">
    <property type="entry name" value="SHIKIMTKNASE"/>
</dbReference>
<dbReference type="Proteomes" id="UP000293345">
    <property type="component" value="Unassembled WGS sequence"/>
</dbReference>
<comment type="subcellular location">
    <subcellularLocation>
        <location evidence="11">Cytoplasm</location>
    </subcellularLocation>
</comment>
<dbReference type="GO" id="GO:0004765">
    <property type="term" value="F:shikimate kinase activity"/>
    <property type="evidence" value="ECO:0007669"/>
    <property type="project" value="UniProtKB-UniRule"/>
</dbReference>
<dbReference type="EC" id="2.7.1.71" evidence="3 11"/>
<dbReference type="CDD" id="cd00464">
    <property type="entry name" value="SK"/>
    <property type="match status" value="1"/>
</dbReference>
<dbReference type="SUPFAM" id="SSF52540">
    <property type="entry name" value="P-loop containing nucleoside triphosphate hydrolases"/>
    <property type="match status" value="1"/>
</dbReference>
<comment type="function">
    <text evidence="11">Catalyzes the specific phosphorylation of the 3-hydroxyl group of shikimic acid using ATP as a cosubstrate.</text>
</comment>
<keyword evidence="5 11" id="KW-0808">Transferase</keyword>
<dbReference type="GO" id="GO:0000287">
    <property type="term" value="F:magnesium ion binding"/>
    <property type="evidence" value="ECO:0007669"/>
    <property type="project" value="UniProtKB-UniRule"/>
</dbReference>
<proteinExistence type="inferred from homology"/>
<keyword evidence="8 11" id="KW-0067">ATP-binding</keyword>
<evidence type="ECO:0000256" key="1">
    <source>
        <dbReference type="ARBA" id="ARBA00004842"/>
    </source>
</evidence>
<evidence type="ECO:0000256" key="8">
    <source>
        <dbReference type="ARBA" id="ARBA00022840"/>
    </source>
</evidence>
<dbReference type="GO" id="GO:0008652">
    <property type="term" value="P:amino acid biosynthetic process"/>
    <property type="evidence" value="ECO:0007669"/>
    <property type="project" value="UniProtKB-KW"/>
</dbReference>
<keyword evidence="9 11" id="KW-0057">Aromatic amino acid biosynthesis</keyword>
<organism evidence="12 13">
    <name type="scientific">Senegalimassilia faecalis</name>
    <dbReference type="NCBI Taxonomy" id="2509433"/>
    <lineage>
        <taxon>Bacteria</taxon>
        <taxon>Bacillati</taxon>
        <taxon>Actinomycetota</taxon>
        <taxon>Coriobacteriia</taxon>
        <taxon>Coriobacteriales</taxon>
        <taxon>Coriobacteriaceae</taxon>
        <taxon>Senegalimassilia</taxon>
    </lineage>
</organism>
<dbReference type="InterPro" id="IPR000623">
    <property type="entry name" value="Shikimate_kinase/TSH1"/>
</dbReference>
<dbReference type="PANTHER" id="PTHR21087:SF16">
    <property type="entry name" value="SHIKIMATE KINASE 1, CHLOROPLASTIC"/>
    <property type="match status" value="1"/>
</dbReference>
<dbReference type="OrthoDB" id="9800332at2"/>
<feature type="binding site" evidence="11">
    <location>
        <begin position="60"/>
        <end position="65"/>
    </location>
    <ligand>
        <name>ATP</name>
        <dbReference type="ChEBI" id="CHEBI:30616"/>
    </ligand>
</feature>
<keyword evidence="11" id="KW-0479">Metal-binding</keyword>
<sequence length="223" mass="24773">METKDAENQTITPETNPIAYTLSVTTPDEVVSVVNSPELKPASRPVYELTRNVFFVGFMVAGKTSTSRRLARQCGLATIDLDAYIERRERRSINQIFATEGEDAFRAMETEALAEFAHKGPMLVSCGGGIVLREENREILKQNGFVVYLQVTAEQAVERVSDVSTRPLFKDLETARKTIAGRLPMYEDVASVSIDTVGKSINVVAQEIQDILEKEGVLCLRQK</sequence>
<comment type="caution">
    <text evidence="11">Lacks conserved residue(s) required for the propagation of feature annotation.</text>
</comment>
<dbReference type="Pfam" id="PF01202">
    <property type="entry name" value="SKI"/>
    <property type="match status" value="1"/>
</dbReference>
<evidence type="ECO:0000313" key="13">
    <source>
        <dbReference type="Proteomes" id="UP000293345"/>
    </source>
</evidence>
<dbReference type="InterPro" id="IPR027417">
    <property type="entry name" value="P-loop_NTPase"/>
</dbReference>
<dbReference type="Gene3D" id="3.40.50.300">
    <property type="entry name" value="P-loop containing nucleotide triphosphate hydrolases"/>
    <property type="match status" value="1"/>
</dbReference>
<dbReference type="InterPro" id="IPR031322">
    <property type="entry name" value="Shikimate/glucono_kinase"/>
</dbReference>
<evidence type="ECO:0000256" key="7">
    <source>
        <dbReference type="ARBA" id="ARBA00022777"/>
    </source>
</evidence>
<dbReference type="EMBL" id="SDPW01000001">
    <property type="protein sequence ID" value="RXZ54043.1"/>
    <property type="molecule type" value="Genomic_DNA"/>
</dbReference>
<feature type="binding site" evidence="11">
    <location>
        <position position="64"/>
    </location>
    <ligand>
        <name>Mg(2+)</name>
        <dbReference type="ChEBI" id="CHEBI:18420"/>
    </ligand>
</feature>
<accession>A0A4Q2K2T6</accession>
<gene>
    <name evidence="11" type="primary">aroK</name>
    <name evidence="12" type="ORF">ET524_05820</name>
</gene>
<evidence type="ECO:0000256" key="5">
    <source>
        <dbReference type="ARBA" id="ARBA00022679"/>
    </source>
</evidence>
<dbReference type="GO" id="GO:0005829">
    <property type="term" value="C:cytosol"/>
    <property type="evidence" value="ECO:0007669"/>
    <property type="project" value="TreeGrafter"/>
</dbReference>
<keyword evidence="11" id="KW-0963">Cytoplasm</keyword>
<evidence type="ECO:0000313" key="12">
    <source>
        <dbReference type="EMBL" id="RXZ54043.1"/>
    </source>
</evidence>
<keyword evidence="7 11" id="KW-0418">Kinase</keyword>
<feature type="binding site" evidence="11">
    <location>
        <position position="128"/>
    </location>
    <ligand>
        <name>substrate</name>
    </ligand>
</feature>
<comment type="cofactor">
    <cofactor evidence="11">
        <name>Mg(2+)</name>
        <dbReference type="ChEBI" id="CHEBI:18420"/>
    </cofactor>
    <text evidence="11">Binds 1 Mg(2+) ion per subunit.</text>
</comment>
<dbReference type="GO" id="GO:0009073">
    <property type="term" value="P:aromatic amino acid family biosynthetic process"/>
    <property type="evidence" value="ECO:0007669"/>
    <property type="project" value="UniProtKB-KW"/>
</dbReference>
<dbReference type="InterPro" id="IPR023000">
    <property type="entry name" value="Shikimate_kinase_CS"/>
</dbReference>
<evidence type="ECO:0000256" key="10">
    <source>
        <dbReference type="ARBA" id="ARBA00048567"/>
    </source>
</evidence>
<feature type="binding site" evidence="11">
    <location>
        <position position="106"/>
    </location>
    <ligand>
        <name>substrate</name>
    </ligand>
</feature>
<keyword evidence="6 11" id="KW-0547">Nucleotide-binding</keyword>
<dbReference type="GO" id="GO:0005524">
    <property type="term" value="F:ATP binding"/>
    <property type="evidence" value="ECO:0007669"/>
    <property type="project" value="UniProtKB-UniRule"/>
</dbReference>
<comment type="catalytic activity">
    <reaction evidence="10 11">
        <text>shikimate + ATP = 3-phosphoshikimate + ADP + H(+)</text>
        <dbReference type="Rhea" id="RHEA:13121"/>
        <dbReference type="ChEBI" id="CHEBI:15378"/>
        <dbReference type="ChEBI" id="CHEBI:30616"/>
        <dbReference type="ChEBI" id="CHEBI:36208"/>
        <dbReference type="ChEBI" id="CHEBI:145989"/>
        <dbReference type="ChEBI" id="CHEBI:456216"/>
        <dbReference type="EC" id="2.7.1.71"/>
    </reaction>
</comment>
<feature type="binding site" evidence="11">
    <location>
        <position position="182"/>
    </location>
    <ligand>
        <name>substrate</name>
    </ligand>
</feature>